<dbReference type="Gene3D" id="1.20.1560.10">
    <property type="entry name" value="ABC transporter type 1, transmembrane domain"/>
    <property type="match status" value="1"/>
</dbReference>
<evidence type="ECO:0000256" key="10">
    <source>
        <dbReference type="SAM" id="Phobius"/>
    </source>
</evidence>
<dbReference type="VEuPathDB" id="CryptoDB:Chro.60540"/>
<feature type="domain" description="ABC transporter" evidence="11">
    <location>
        <begin position="1132"/>
        <end position="1394"/>
    </location>
</feature>
<feature type="domain" description="ABC transmembrane type-1" evidence="12">
    <location>
        <begin position="740"/>
        <end position="1021"/>
    </location>
</feature>
<dbReference type="VEuPathDB" id="CryptoDB:CHUDEA6_4700"/>
<dbReference type="SUPFAM" id="SSF52540">
    <property type="entry name" value="P-loop containing nucleoside triphosphate hydrolases"/>
    <property type="match status" value="2"/>
</dbReference>
<feature type="transmembrane region" description="Helical" evidence="10">
    <location>
        <begin position="328"/>
        <end position="347"/>
    </location>
</feature>
<sequence length="1398" mass="157207">MKPLEVEGAESHVHVKDNNEDAEGNKTFEKGNDLGENDNIENEIKFEAKFFSLNNFWKVIIGFIMSVLSGISIPLFLLYFGLALQKIPLTPNYTEDQYNDFMRYIYYLIGVTLNSFFSGWLSIAIFESLAEKFVKDIKRESFQYILQMDEDWHRDNDCGSVSSKIIANCALIREGYGIKFSQLISNVSQFLFGFIVGFYRGWKMALVMSASLPIVAAAGFLITKIHRSWGTTTQRVYSKSGALAFEAFNNIKLVKSYCLESFMFNKYYKVITEVENVGQKASVFVSFGIGIVSLVIFSSYSLGFWYGGVLVADSMDSGCTFFDDLECFTVANVFSIFFVITNASIALGQSTPSLGSLVKGSVAFKELGKLFKRPKVRNQKESVKFKKINGEFKFKDVSFSYPGTNKIILKDFNLELQPGKATALIGGSGCGKSSILKLILRLYDPDKGKILLDGLNIKKYDLAFLREQITIVDQESKLFNDTIRQNILYGNENATEKEIENALRLSQAWDFVNSFRDGLETLVGNEGSLLSGGQRQRIAIARAIIRNSSVIILDEATSGLDVKTESLFTQEFQKHISERGITVIMIAHRLQTIGFADQLVVLDTTPNNGIRVVEQGSRSELATLSNGIYSNLILKLNEGSLDGWTQNKPQLLTSASDKTFQKLATFYSNNSSKSIFRRQSLSSFESLNQGLCIAHKDTRDYSLMVKDLLNDNLKALSMKLPKVSSFKLLLLLKKDIHFLILGIISASVQGATFPLMGYLIGKFVTSGVLPTSELVRTETGKYSLYFLFLAILIFLTTFAQNSFLQISGERLIKRLRAECFYSMLYQDIKFHEQPNQSAIKLCEVLAEDTRLTKSLVGENIGLYTQNIVTVLLGLTISFTSSLELTTVILGFFIFLIPTGYAQSKVIKGSTNRDFENTNSEGSRKQSIHYLQEVLQMHTIIKLFNLQQDFIKKYRRSTRYEYFKGTMDSHILGLCWGFGQAIQNTAQSFGLWYGSKMTVEQKIGLGELVQTILVLILTAASVCRSQIYATDKKKAKVSANKIFSYIDRDPIVRNKCFVSINERCLKDFSLARDKRSGKSILDGKMKTKLQRLGKFIKAREFATITPNKLDNLLARGDFNTYSSEESKLRKGEIVFKNVFFSYSDNIDNLVLSRVTFAINSGEFVAIVGKSGSGKSTIFELLERFYPISSQFSEETRNEKNDQYFGERSSILIDSIDLNDLDVGKLRSSISYVQQNPILFSGTIQENILLGRMDASMEELEEATKMAQAYDFIMELSEGFETKVGEGGTELSVGQKQRINLARAFIKNSPVLILDEPTASLDIENEVFIMKSIYSYSKKKNSTILLITHRLGTIQNCDRIFLLGEDPENGGSTISEQGTHLELMELNGTYKHMYLANSKV</sequence>
<dbReference type="Pfam" id="PF00664">
    <property type="entry name" value="ABC_membrane"/>
    <property type="match status" value="2"/>
</dbReference>
<dbReference type="InterPro" id="IPR017871">
    <property type="entry name" value="ABC_transporter-like_CS"/>
</dbReference>
<dbReference type="InterPro" id="IPR036640">
    <property type="entry name" value="ABC1_TM_sf"/>
</dbReference>
<dbReference type="FunFam" id="3.40.50.300:FF:000218">
    <property type="entry name" value="Multidrug ABC transporter ATP-binding protein"/>
    <property type="match status" value="1"/>
</dbReference>
<dbReference type="SMART" id="SM00382">
    <property type="entry name" value="AAA"/>
    <property type="match status" value="2"/>
</dbReference>
<evidence type="ECO:0000256" key="8">
    <source>
        <dbReference type="ARBA" id="ARBA00023136"/>
    </source>
</evidence>
<dbReference type="PROSITE" id="PS00211">
    <property type="entry name" value="ABC_TRANSPORTER_1"/>
    <property type="match status" value="2"/>
</dbReference>
<evidence type="ECO:0000256" key="7">
    <source>
        <dbReference type="ARBA" id="ARBA00022989"/>
    </source>
</evidence>
<dbReference type="EMBL" id="LN877952">
    <property type="protein sequence ID" value="CUV06896.1"/>
    <property type="molecule type" value="Genomic_DNA"/>
</dbReference>
<dbReference type="VEuPathDB" id="CryptoDB:GY17_00000491"/>
<feature type="region of interest" description="Disordered" evidence="9">
    <location>
        <begin position="1"/>
        <end position="34"/>
    </location>
</feature>
<dbReference type="CDD" id="cd18577">
    <property type="entry name" value="ABC_6TM_Pgp_ABCB1_D1_like"/>
    <property type="match status" value="1"/>
</dbReference>
<protein>
    <recommendedName>
        <fullName evidence="14">ABC transporter family protein</fullName>
    </recommendedName>
</protein>
<dbReference type="PROSITE" id="PS50893">
    <property type="entry name" value="ABC_TRANSPORTER_2"/>
    <property type="match status" value="2"/>
</dbReference>
<dbReference type="SUPFAM" id="SSF90123">
    <property type="entry name" value="ABC transporter transmembrane region"/>
    <property type="match status" value="2"/>
</dbReference>
<evidence type="ECO:0000256" key="3">
    <source>
        <dbReference type="ARBA" id="ARBA00022448"/>
    </source>
</evidence>
<dbReference type="VEuPathDB" id="CryptoDB:ChTU502y2012_382g0120"/>
<keyword evidence="3" id="KW-0813">Transport</keyword>
<proteinExistence type="inferred from homology"/>
<dbReference type="InterPro" id="IPR027417">
    <property type="entry name" value="P-loop_NTPase"/>
</dbReference>
<dbReference type="InterPro" id="IPR039421">
    <property type="entry name" value="Type_1_exporter"/>
</dbReference>
<dbReference type="GO" id="GO:0005743">
    <property type="term" value="C:mitochondrial inner membrane"/>
    <property type="evidence" value="ECO:0007669"/>
    <property type="project" value="TreeGrafter"/>
</dbReference>
<dbReference type="VEuPathDB" id="CryptoDB:GY17_00000492"/>
<comment type="similarity">
    <text evidence="2">Belongs to the ABC transporter superfamily. ABCB family. Multidrug resistance exporter (TC 3.A.1.201) subfamily.</text>
</comment>
<dbReference type="GO" id="GO:0016887">
    <property type="term" value="F:ATP hydrolysis activity"/>
    <property type="evidence" value="ECO:0007669"/>
    <property type="project" value="InterPro"/>
</dbReference>
<feature type="transmembrane region" description="Helical" evidence="10">
    <location>
        <begin position="736"/>
        <end position="760"/>
    </location>
</feature>
<evidence type="ECO:0008006" key="14">
    <source>
        <dbReference type="Google" id="ProtNLM"/>
    </source>
</evidence>
<keyword evidence="7 10" id="KW-1133">Transmembrane helix</keyword>
<dbReference type="GO" id="GO:0005524">
    <property type="term" value="F:ATP binding"/>
    <property type="evidence" value="ECO:0007669"/>
    <property type="project" value="UniProtKB-KW"/>
</dbReference>
<feature type="compositionally biased region" description="Basic and acidic residues" evidence="9">
    <location>
        <begin position="9"/>
        <end position="33"/>
    </location>
</feature>
<evidence type="ECO:0000259" key="11">
    <source>
        <dbReference type="PROSITE" id="PS50893"/>
    </source>
</evidence>
<comment type="subcellular location">
    <subcellularLocation>
        <location evidence="1">Membrane</location>
        <topology evidence="1">Multi-pass membrane protein</topology>
    </subcellularLocation>
</comment>
<dbReference type="PANTHER" id="PTHR43394:SF27">
    <property type="entry name" value="ATP-DEPENDENT TRANSLOCASE ABCB1-LIKE"/>
    <property type="match status" value="1"/>
</dbReference>
<evidence type="ECO:0000256" key="6">
    <source>
        <dbReference type="ARBA" id="ARBA00022840"/>
    </source>
</evidence>
<dbReference type="GO" id="GO:0090374">
    <property type="term" value="P:oligopeptide export from mitochondrion"/>
    <property type="evidence" value="ECO:0007669"/>
    <property type="project" value="TreeGrafter"/>
</dbReference>
<name>A0A0S4THM1_CRYHO</name>
<feature type="transmembrane region" description="Helical" evidence="10">
    <location>
        <begin position="782"/>
        <end position="804"/>
    </location>
</feature>
<feature type="transmembrane region" description="Helical" evidence="10">
    <location>
        <begin position="59"/>
        <end position="84"/>
    </location>
</feature>
<dbReference type="InterPro" id="IPR003593">
    <property type="entry name" value="AAA+_ATPase"/>
</dbReference>
<evidence type="ECO:0000313" key="13">
    <source>
        <dbReference type="EMBL" id="CUV06896.1"/>
    </source>
</evidence>
<dbReference type="Proteomes" id="UP000199752">
    <property type="component" value="Chromosome 6"/>
</dbReference>
<evidence type="ECO:0000256" key="1">
    <source>
        <dbReference type="ARBA" id="ARBA00004141"/>
    </source>
</evidence>
<dbReference type="FunFam" id="3.40.50.300:FF:000604">
    <property type="entry name" value="ABC transporter B family member 28"/>
    <property type="match status" value="1"/>
</dbReference>
<evidence type="ECO:0000256" key="9">
    <source>
        <dbReference type="SAM" id="MobiDB-lite"/>
    </source>
</evidence>
<feature type="transmembrane region" description="Helical" evidence="10">
    <location>
        <begin position="283"/>
        <end position="308"/>
    </location>
</feature>
<keyword evidence="4 10" id="KW-0812">Transmembrane</keyword>
<keyword evidence="5" id="KW-0547">Nucleotide-binding</keyword>
<dbReference type="VEuPathDB" id="CryptoDB:Chro.60539"/>
<gene>
    <name evidence="13" type="ORF">CHUDEA6_4700</name>
</gene>
<dbReference type="CDD" id="cd18578">
    <property type="entry name" value="ABC_6TM_Pgp_ABCB1_D2_like"/>
    <property type="match status" value="1"/>
</dbReference>
<dbReference type="PANTHER" id="PTHR43394">
    <property type="entry name" value="ATP-DEPENDENT PERMEASE MDL1, MITOCHONDRIAL"/>
    <property type="match status" value="1"/>
</dbReference>
<dbReference type="Pfam" id="PF00005">
    <property type="entry name" value="ABC_tran"/>
    <property type="match status" value="2"/>
</dbReference>
<dbReference type="GO" id="GO:0015421">
    <property type="term" value="F:ABC-type oligopeptide transporter activity"/>
    <property type="evidence" value="ECO:0007669"/>
    <property type="project" value="TreeGrafter"/>
</dbReference>
<organism evidence="13">
    <name type="scientific">Cryptosporidium hominis</name>
    <dbReference type="NCBI Taxonomy" id="237895"/>
    <lineage>
        <taxon>Eukaryota</taxon>
        <taxon>Sar</taxon>
        <taxon>Alveolata</taxon>
        <taxon>Apicomplexa</taxon>
        <taxon>Conoidasida</taxon>
        <taxon>Coccidia</taxon>
        <taxon>Eucoccidiorida</taxon>
        <taxon>Eimeriorina</taxon>
        <taxon>Cryptosporidiidae</taxon>
        <taxon>Cryptosporidium</taxon>
    </lineage>
</organism>
<evidence type="ECO:0000259" key="12">
    <source>
        <dbReference type="PROSITE" id="PS50929"/>
    </source>
</evidence>
<dbReference type="Gene3D" id="3.40.50.300">
    <property type="entry name" value="P-loop containing nucleotide triphosphate hydrolases"/>
    <property type="match status" value="2"/>
</dbReference>
<reference evidence="13" key="1">
    <citation type="submission" date="2015-08" db="EMBL/GenBank/DDBJ databases">
        <authorList>
            <person name="Babu N.S."/>
            <person name="Beckwith C.J."/>
            <person name="Beseler K.G."/>
            <person name="Brison A."/>
            <person name="Carone J.V."/>
            <person name="Caskin T.P."/>
            <person name="Diamond M."/>
            <person name="Durham M.E."/>
            <person name="Foxe J.M."/>
            <person name="Go M."/>
            <person name="Henderson B.A."/>
            <person name="Jones I.B."/>
            <person name="McGettigan J.A."/>
            <person name="Micheletti S.J."/>
            <person name="Nasrallah M.E."/>
            <person name="Ortiz D."/>
            <person name="Piller C.R."/>
            <person name="Privatt S.R."/>
            <person name="Schneider S.L."/>
            <person name="Sharp S."/>
            <person name="Smith T.C."/>
            <person name="Stanton J.D."/>
            <person name="Ullery H.E."/>
            <person name="Wilson R.J."/>
            <person name="Serrano M.G."/>
            <person name="Buck G."/>
            <person name="Lee V."/>
            <person name="Wang Y."/>
            <person name="Carvalho R."/>
            <person name="Voegtly L."/>
            <person name="Shi R."/>
            <person name="Duckworth R."/>
            <person name="Johnson A."/>
            <person name="Loviza R."/>
            <person name="Walstead R."/>
            <person name="Shah Z."/>
            <person name="Kiflezghi M."/>
            <person name="Wade K."/>
            <person name="Ball S.L."/>
            <person name="Bradley K.W."/>
            <person name="Asai D.J."/>
            <person name="Bowman C.A."/>
            <person name="Russell D.A."/>
            <person name="Pope W.H."/>
            <person name="Jacobs-Sera D."/>
            <person name="Hendrix R.W."/>
            <person name="Hatfull G.F."/>
        </authorList>
    </citation>
    <scope>NUCLEOTIDE SEQUENCE [LARGE SCALE GENOMIC DNA]</scope>
</reference>
<feature type="domain" description="ABC transmembrane type-1" evidence="12">
    <location>
        <begin position="60"/>
        <end position="359"/>
    </location>
</feature>
<evidence type="ECO:0000256" key="4">
    <source>
        <dbReference type="ARBA" id="ARBA00022692"/>
    </source>
</evidence>
<evidence type="ECO:0000256" key="5">
    <source>
        <dbReference type="ARBA" id="ARBA00022741"/>
    </source>
</evidence>
<dbReference type="InterPro" id="IPR003439">
    <property type="entry name" value="ABC_transporter-like_ATP-bd"/>
</dbReference>
<keyword evidence="6" id="KW-0067">ATP-binding</keyword>
<accession>A0A0S4THM1</accession>
<feature type="transmembrane region" description="Helical" evidence="10">
    <location>
        <begin position="205"/>
        <end position="225"/>
    </location>
</feature>
<evidence type="ECO:0000256" key="2">
    <source>
        <dbReference type="ARBA" id="ARBA00007577"/>
    </source>
</evidence>
<dbReference type="InterPro" id="IPR011527">
    <property type="entry name" value="ABC1_TM_dom"/>
</dbReference>
<feature type="transmembrane region" description="Helical" evidence="10">
    <location>
        <begin position="104"/>
        <end position="129"/>
    </location>
</feature>
<keyword evidence="8 10" id="KW-0472">Membrane</keyword>
<feature type="domain" description="ABC transporter" evidence="11">
    <location>
        <begin position="392"/>
        <end position="629"/>
    </location>
</feature>
<dbReference type="PROSITE" id="PS50929">
    <property type="entry name" value="ABC_TM1F"/>
    <property type="match status" value="2"/>
</dbReference>